<dbReference type="InterPro" id="IPR014388">
    <property type="entry name" value="3-oxoacid_CoA-transferase"/>
</dbReference>
<dbReference type="PANTHER" id="PTHR43293">
    <property type="entry name" value="ACETATE COA-TRANSFERASE YDIF"/>
    <property type="match status" value="1"/>
</dbReference>
<reference evidence="6 7" key="1">
    <citation type="submission" date="2018-08" db="EMBL/GenBank/DDBJ databases">
        <title>A genome reference for cultivated species of the human gut microbiota.</title>
        <authorList>
            <person name="Zou Y."/>
            <person name="Xue W."/>
            <person name="Luo G."/>
        </authorList>
    </citation>
    <scope>NUCLEOTIDE SEQUENCE [LARGE SCALE GENOMIC DNA]</scope>
    <source>
        <strain evidence="6 7">AF14-18</strain>
    </source>
</reference>
<dbReference type="PANTHER" id="PTHR43293:SF3">
    <property type="entry name" value="CHOLESTEROL RING-CLEAVING HYDROLASE IPDB SUBUNIT"/>
    <property type="match status" value="1"/>
</dbReference>
<dbReference type="Proteomes" id="UP000284543">
    <property type="component" value="Unassembled WGS sequence"/>
</dbReference>
<dbReference type="GO" id="GO:0046952">
    <property type="term" value="P:ketone body catabolic process"/>
    <property type="evidence" value="ECO:0007669"/>
    <property type="project" value="InterPro"/>
</dbReference>
<comment type="similarity">
    <text evidence="2 4">Belongs to the 3-oxoacid CoA-transferase family.</text>
</comment>
<evidence type="ECO:0000256" key="2">
    <source>
        <dbReference type="ARBA" id="ARBA00007154"/>
    </source>
</evidence>
<dbReference type="SMART" id="SM00882">
    <property type="entry name" value="CoA_trans"/>
    <property type="match status" value="1"/>
</dbReference>
<dbReference type="GO" id="GO:0008410">
    <property type="term" value="F:CoA-transferase activity"/>
    <property type="evidence" value="ECO:0007669"/>
    <property type="project" value="InterPro"/>
</dbReference>
<proteinExistence type="inferred from homology"/>
<accession>A0A412Z7Q8</accession>
<dbReference type="RefSeq" id="WP_118018638.1">
    <property type="nucleotide sequence ID" value="NZ_CAUHGS010000003.1"/>
</dbReference>
<dbReference type="InterPro" id="IPR004165">
    <property type="entry name" value="CoA_trans_fam_I"/>
</dbReference>
<dbReference type="EMBL" id="QRZM01000004">
    <property type="protein sequence ID" value="RGV76050.1"/>
    <property type="molecule type" value="Genomic_DNA"/>
</dbReference>
<dbReference type="SUPFAM" id="SSF100950">
    <property type="entry name" value="NagB/RpiA/CoA transferase-like"/>
    <property type="match status" value="2"/>
</dbReference>
<name>A0A412Z7Q8_9FIRM</name>
<evidence type="ECO:0000313" key="6">
    <source>
        <dbReference type="EMBL" id="RGV76050.1"/>
    </source>
</evidence>
<evidence type="ECO:0000256" key="5">
    <source>
        <dbReference type="PIRSR" id="PIRSR000858-1"/>
    </source>
</evidence>
<dbReference type="Gene3D" id="3.40.1080.10">
    <property type="entry name" value="Glutaconate Coenzyme A-transferase"/>
    <property type="match status" value="2"/>
</dbReference>
<protein>
    <submittedName>
        <fullName evidence="6">Acylcoa--acetate/3-ketoacidcoatransferase</fullName>
    </submittedName>
</protein>
<dbReference type="Pfam" id="PF01144">
    <property type="entry name" value="CoA_trans"/>
    <property type="match status" value="1"/>
</dbReference>
<evidence type="ECO:0000313" key="7">
    <source>
        <dbReference type="Proteomes" id="UP000284543"/>
    </source>
</evidence>
<dbReference type="AlphaFoldDB" id="A0A412Z7Q8"/>
<comment type="caution">
    <text evidence="6">The sequence shown here is derived from an EMBL/GenBank/DDBJ whole genome shotgun (WGS) entry which is preliminary data.</text>
</comment>
<evidence type="ECO:0000256" key="4">
    <source>
        <dbReference type="PIRNR" id="PIRNR000858"/>
    </source>
</evidence>
<organism evidence="6 7">
    <name type="scientific">Enterocloster bolteae</name>
    <dbReference type="NCBI Taxonomy" id="208479"/>
    <lineage>
        <taxon>Bacteria</taxon>
        <taxon>Bacillati</taxon>
        <taxon>Bacillota</taxon>
        <taxon>Clostridia</taxon>
        <taxon>Lachnospirales</taxon>
        <taxon>Lachnospiraceae</taxon>
        <taxon>Enterocloster</taxon>
    </lineage>
</organism>
<feature type="active site" description="5-glutamyl coenzyme A thioester intermediate" evidence="5">
    <location>
        <position position="336"/>
    </location>
</feature>
<comment type="similarity">
    <text evidence="1">Belongs to the 3-oxoacid CoA-transferase subunit B family.</text>
</comment>
<dbReference type="PIRSF" id="PIRSF000858">
    <property type="entry name" value="SCOT-t"/>
    <property type="match status" value="1"/>
</dbReference>
<sequence>MAKIITVKEAAELVQDGAVIGSAVQGMTGWPEEIGLAIENRFMETGHPSGITHIHGAGQGDFGRMSEDGKTCRGECALAHDGLLSCSIHGHVGCSFKVTKQIVDNKILAYNIPLGVVGQIWREMGRGFPGLLTKVGLGTFMDPRYDGAMINEKTKKKGKQIVTYIPDFLGEEYLFYTLPKLTVALLRATTADEDGNLTYEKECMPCEPLDLAMAAKAAGAVVIAQVERVAATGTLDPRNVKVPGILVDYICVAEHPDRMMQTHITHFNPAFTGEIRIPMKNSAAPLPLDDKKVFTRRTAMEIHGGDKCNLGIGMPGLVPNVLMEEGVDSQVTLISESGLIGGIPAPGGDFGAHYNPVAMYPQTDHFSFFDQGGLDVAVFGLSEVDRDGNVNTTFLNGRIAGVGGFPNISANARHSIFVGSFTAGGLKCHIEDGKMCIDQEGRFDKFVESCAQLSFNAQQCLAKGNRVTFITERCVIKRTAQGMVLAEVAPGIDIQTQILDHMGFKPIIPEGGPALMDAGLFSETWGRLGDHF</sequence>
<keyword evidence="3 4" id="KW-0808">Transferase</keyword>
<evidence type="ECO:0000256" key="1">
    <source>
        <dbReference type="ARBA" id="ARBA00007047"/>
    </source>
</evidence>
<evidence type="ECO:0000256" key="3">
    <source>
        <dbReference type="ARBA" id="ARBA00022679"/>
    </source>
</evidence>
<dbReference type="InterPro" id="IPR037171">
    <property type="entry name" value="NagB/RpiA_transferase-like"/>
</dbReference>
<gene>
    <name evidence="6" type="ORF">DWW02_11770</name>
</gene>